<reference evidence="2" key="1">
    <citation type="submission" date="2008-04" db="EMBL/GenBank/DDBJ databases">
        <title>NISC Comparative Sequencing Initiative.</title>
        <authorList>
            <person name="Antonellis A."/>
            <person name="Benjamin B."/>
            <person name="Blakesley R.W."/>
            <person name="Bouffard G.G."/>
            <person name="Brinkley C."/>
            <person name="Brooks S."/>
            <person name="Chu G."/>
            <person name="Chub I."/>
            <person name="Coleman H."/>
            <person name="Fuksenko T."/>
            <person name="Gestole M."/>
            <person name="Gregory M."/>
            <person name="Guan X."/>
            <person name="Gupta J."/>
            <person name="Gurson N."/>
            <person name="Han E."/>
            <person name="Han J."/>
            <person name="Hansen N."/>
            <person name="Hargrove A."/>
            <person name="Hines-Harris K."/>
            <person name="Ho S.-L."/>
            <person name="Hu P."/>
            <person name="Hunter G."/>
            <person name="Hurle B."/>
            <person name="Idol J.R."/>
            <person name="Johnson T."/>
            <person name="Knight E."/>
            <person name="Kwong P."/>
            <person name="Lee-Lin S.-Q."/>
            <person name="Legaspi R."/>
            <person name="Madden M."/>
            <person name="Maduro Q.L."/>
            <person name="Maduro V.B."/>
            <person name="Margulies E.H."/>
            <person name="Masiello C."/>
            <person name="Maskeri B."/>
            <person name="McDowell J."/>
            <person name="Merkulov G."/>
            <person name="Montemayor C."/>
            <person name="Mullikin J.C."/>
            <person name="Park M."/>
            <person name="Prasad A."/>
            <person name="Ramsahoye C."/>
            <person name="Reddix-Dugue N."/>
            <person name="Riebow N."/>
            <person name="Schandler K."/>
            <person name="Schueler M.G."/>
            <person name="Sison C."/>
            <person name="Smith L."/>
            <person name="Stantripop S."/>
            <person name="Thomas J.W."/>
            <person name="Thomas P.J."/>
            <person name="Tsipouri V."/>
            <person name="Young A."/>
            <person name="Green E.D."/>
        </authorList>
    </citation>
    <scope>NUCLEOTIDE SEQUENCE</scope>
</reference>
<name>B2KI49_RHIFE</name>
<proteinExistence type="predicted"/>
<dbReference type="EMBL" id="DP000709">
    <property type="protein sequence ID" value="ACC62504.1"/>
    <property type="molecule type" value="Genomic_DNA"/>
</dbReference>
<organism evidence="2">
    <name type="scientific">Rhinolophus ferrumequinum</name>
    <name type="common">Greater horseshoe bat</name>
    <dbReference type="NCBI Taxonomy" id="59479"/>
    <lineage>
        <taxon>Eukaryota</taxon>
        <taxon>Metazoa</taxon>
        <taxon>Chordata</taxon>
        <taxon>Craniata</taxon>
        <taxon>Vertebrata</taxon>
        <taxon>Euteleostomi</taxon>
        <taxon>Mammalia</taxon>
        <taxon>Eutheria</taxon>
        <taxon>Laurasiatheria</taxon>
        <taxon>Chiroptera</taxon>
        <taxon>Yinpterochiroptera</taxon>
        <taxon>Rhinolophoidea</taxon>
        <taxon>Rhinolophidae</taxon>
        <taxon>Rhinolophinae</taxon>
        <taxon>Rhinolophus</taxon>
    </lineage>
</organism>
<dbReference type="AlphaFoldDB" id="B2KI49"/>
<gene>
    <name evidence="2" type="primary">BT_r223_jsm11843f</name>
</gene>
<accession>B2KI49</accession>
<protein>
    <submittedName>
        <fullName evidence="2">Uncharacterized protein BT_r223_jsm11843f</fullName>
    </submittedName>
</protein>
<evidence type="ECO:0000256" key="1">
    <source>
        <dbReference type="SAM" id="MobiDB-lite"/>
    </source>
</evidence>
<feature type="compositionally biased region" description="Basic and acidic residues" evidence="1">
    <location>
        <begin position="17"/>
        <end position="33"/>
    </location>
</feature>
<feature type="region of interest" description="Disordered" evidence="1">
    <location>
        <begin position="1"/>
        <end position="48"/>
    </location>
</feature>
<evidence type="ECO:0000313" key="2">
    <source>
        <dbReference type="EMBL" id="ACC62504.1"/>
    </source>
</evidence>
<sequence>MAHRAEGTAYNTAEPNAHGRDLGAKTEGRRLKNELGSLSVQDHTEDEE</sequence>